<accession>A0A2A5WG58</accession>
<dbReference type="PANTHER" id="PTHR30523:SF6">
    <property type="entry name" value="PHOSPHOENOLPYRUVATE CARBOXYLASE"/>
    <property type="match status" value="1"/>
</dbReference>
<name>A0A2A5WG58_9GAMM</name>
<dbReference type="PRINTS" id="PR00150">
    <property type="entry name" value="PEPCARBXLASE"/>
</dbReference>
<evidence type="ECO:0000256" key="2">
    <source>
        <dbReference type="ARBA" id="ARBA00022419"/>
    </source>
</evidence>
<keyword evidence="3" id="KW-0670">Pyruvate</keyword>
<sequence>MTDNPVKDHYENLVELKYQLYNSLFLTLPLDAVEQTSLLLPLLDEASHAGLKAGLSPKQILDEFFKSHRPDLDEEKQAQFLFKIIQYIERQVVLIDALEDAAYEKIHRTEESNKLRQLTERVVSEGQQEQLKNILSSFGARVILTAHPTQFYPGTVLAIITDLTDAVQANDIGLARSLLQQLGNTPFFQKEKPSPLDEAGQLSWYLGNVFYPAIGDVLDYLNDYQEDREATEDQLLSIGFWPGGDRDGNPFVTTTITRQVADKLRARIVECYHKEVRELKRRLSFVGVASEIEVIEKQLYNELTHERGDCFSNPEALIQDLNRIQQTLEKDFQGLFVDRLISFKRKITAFGFHFASLDIRQDSRVLQSTLDNIVTSNIELLPSHFPTLTEKEKIQALLAVSSGIDVNKLSEMIARDTLDSLRTIREIQESNGERACNRYIISNCREPLDIARLIALFQLSGWSLDNLTVDIVPLFETIDDLKSAGANLGVLYSVPEYRAHLARRGNKQTVMLGFSDGTKDGGYLMANWAIYAAKESLTKVSRSHNIEVCFFDGRGGPPARGGGSTYKFYAALGKSIESNQIQLTVQGQTISSYYGTKIGATHNLRQLLAAGLENNLYDRPQREFTVEQRMLMSELAEHSHKKYVDFKSHPLFLPYLEQMSTLNYYGQSNIGSRPTKRGSRQELRFEDLRAIPFVGAWGQLKQNVPGYFGLGTALKALEEQGRLEECRALYQESGFFRALVGNSMQSMSKANFPLTEYMKSDGKFGVFWQLIYDEYSLSMEMALKVSGQTVLLEDHPGSRYSIGLRQRVVLPLLIIQQFALMRINELNDSDSIHDAQIEIYENMIIRSLFGNINASRNSA</sequence>
<gene>
    <name evidence="3" type="ORF">CNF02_00480</name>
</gene>
<dbReference type="InterPro" id="IPR015813">
    <property type="entry name" value="Pyrv/PenolPyrv_kinase-like_dom"/>
</dbReference>
<dbReference type="PANTHER" id="PTHR30523">
    <property type="entry name" value="PHOSPHOENOLPYRUVATE CARBOXYLASE"/>
    <property type="match status" value="1"/>
</dbReference>
<comment type="caution">
    <text evidence="3">The sequence shown here is derived from an EMBL/GenBank/DDBJ whole genome shotgun (WGS) entry which is preliminary data.</text>
</comment>
<evidence type="ECO:0000313" key="4">
    <source>
        <dbReference type="Proteomes" id="UP000219329"/>
    </source>
</evidence>
<proteinExistence type="predicted"/>
<dbReference type="Pfam" id="PF00311">
    <property type="entry name" value="PEPcase"/>
    <property type="match status" value="2"/>
</dbReference>
<dbReference type="Proteomes" id="UP000219329">
    <property type="component" value="Unassembled WGS sequence"/>
</dbReference>
<reference evidence="3 4" key="1">
    <citation type="submission" date="2017-08" db="EMBL/GenBank/DDBJ databases">
        <title>Fine stratification of microbial communities through a metagenomic profile of the photic zone.</title>
        <authorList>
            <person name="Haro-Moreno J.M."/>
            <person name="Lopez-Perez M."/>
            <person name="De La Torre J."/>
            <person name="Picazo A."/>
            <person name="Camacho A."/>
            <person name="Rodriguez-Valera F."/>
        </authorList>
    </citation>
    <scope>NUCLEOTIDE SEQUENCE [LARGE SCALE GENOMIC DNA]</scope>
    <source>
        <strain evidence="3">MED-G28</strain>
    </source>
</reference>
<evidence type="ECO:0000256" key="1">
    <source>
        <dbReference type="ARBA" id="ARBA00003670"/>
    </source>
</evidence>
<dbReference type="GO" id="GO:0005829">
    <property type="term" value="C:cytosol"/>
    <property type="evidence" value="ECO:0007669"/>
    <property type="project" value="TreeGrafter"/>
</dbReference>
<dbReference type="GO" id="GO:0006099">
    <property type="term" value="P:tricarboxylic acid cycle"/>
    <property type="evidence" value="ECO:0007669"/>
    <property type="project" value="InterPro"/>
</dbReference>
<evidence type="ECO:0000313" key="3">
    <source>
        <dbReference type="EMBL" id="PDH35234.1"/>
    </source>
</evidence>
<organism evidence="3 4">
    <name type="scientific">OM182 bacterium MED-G28</name>
    <dbReference type="NCBI Taxonomy" id="1986256"/>
    <lineage>
        <taxon>Bacteria</taxon>
        <taxon>Pseudomonadati</taxon>
        <taxon>Pseudomonadota</taxon>
        <taxon>Gammaproteobacteria</taxon>
        <taxon>OMG group</taxon>
        <taxon>OM182 clade</taxon>
    </lineage>
</organism>
<comment type="function">
    <text evidence="1">Forms oxaloacetate, a four-carbon dicarboxylic acid source for the tricarboxylic acid cycle.</text>
</comment>
<dbReference type="InterPro" id="IPR021135">
    <property type="entry name" value="PEP_COase"/>
</dbReference>
<dbReference type="SUPFAM" id="SSF51621">
    <property type="entry name" value="Phosphoenolpyruvate/pyruvate domain"/>
    <property type="match status" value="1"/>
</dbReference>
<protein>
    <recommendedName>
        <fullName evidence="2">Phosphoenolpyruvate carboxylase</fullName>
    </recommendedName>
</protein>
<dbReference type="EMBL" id="NTJZ01000001">
    <property type="protein sequence ID" value="PDH35234.1"/>
    <property type="molecule type" value="Genomic_DNA"/>
</dbReference>
<dbReference type="GO" id="GO:0015977">
    <property type="term" value="P:carbon fixation"/>
    <property type="evidence" value="ECO:0007669"/>
    <property type="project" value="InterPro"/>
</dbReference>
<dbReference type="AlphaFoldDB" id="A0A2A5WG58"/>
<dbReference type="GO" id="GO:0008964">
    <property type="term" value="F:phosphoenolpyruvate carboxylase activity"/>
    <property type="evidence" value="ECO:0007669"/>
    <property type="project" value="InterPro"/>
</dbReference>